<evidence type="ECO:0000313" key="4">
    <source>
        <dbReference type="EMBL" id="GIF96790.1"/>
    </source>
</evidence>
<sequence>MTLAATVASTYALDVVAAAAGVALVASGLLANVGHQWLLVFVAASYACWGHGLHAGLKANQALLTTTGTSTNLLSKAAYDLTRRRTGSARAARLAAAAGYTTAELAKEAPYYAAAFGTAVVSDSVTSREALVFLGGANLAAALYEHGLARLTRAFLDRRRGRYASFDTDWVPQDYLDGYYRTVEPDEIETIAFFVDAMRHAERGRPVLFFGVGPTLHHVFAAAEVASEIHLGDYLPANLAEIRRWIDREPGAHDWRPFVRHTLRCEGVSHPSDEDVAAREDLTRAKITELLQVDARHPRPVDRRYATVISAYCADSATDDRATWQLFMRHISGLVRPGGLFVTAALRRCRGYTVAGRAFPSADIDEHDLRAVLQADFTPRDGSIQVRHTAQDDAHGYAAIVLCRARRRTRPDHG</sequence>
<dbReference type="GO" id="GO:0008170">
    <property type="term" value="F:N-methyltransferase activity"/>
    <property type="evidence" value="ECO:0007669"/>
    <property type="project" value="TreeGrafter"/>
</dbReference>
<accession>A0A8J3NXT7</accession>
<evidence type="ECO:0000313" key="5">
    <source>
        <dbReference type="Proteomes" id="UP000659904"/>
    </source>
</evidence>
<dbReference type="EMBL" id="BONH01000006">
    <property type="protein sequence ID" value="GIF96790.1"/>
    <property type="molecule type" value="Genomic_DNA"/>
</dbReference>
<comment type="caution">
    <text evidence="4">The sequence shown here is derived from an EMBL/GenBank/DDBJ whole genome shotgun (WGS) entry which is preliminary data.</text>
</comment>
<evidence type="ECO:0008006" key="6">
    <source>
        <dbReference type="Google" id="ProtNLM"/>
    </source>
</evidence>
<protein>
    <recommendedName>
        <fullName evidence="6">NNMT/PNMT/TEMT family protein</fullName>
    </recommendedName>
</protein>
<dbReference type="InterPro" id="IPR000940">
    <property type="entry name" value="NNMT_TEMT_trans"/>
</dbReference>
<name>A0A8J3NXT7_9ACTN</name>
<keyword evidence="2" id="KW-0808">Transferase</keyword>
<dbReference type="SUPFAM" id="SSF53335">
    <property type="entry name" value="S-adenosyl-L-methionine-dependent methyltransferases"/>
    <property type="match status" value="1"/>
</dbReference>
<dbReference type="PANTHER" id="PTHR10867:SF17">
    <property type="entry name" value="NICOTINAMIDE N-METHYLTRANSFERASE"/>
    <property type="match status" value="1"/>
</dbReference>
<organism evidence="4 5">
    <name type="scientific">Catellatospora citrea</name>
    <dbReference type="NCBI Taxonomy" id="53366"/>
    <lineage>
        <taxon>Bacteria</taxon>
        <taxon>Bacillati</taxon>
        <taxon>Actinomycetota</taxon>
        <taxon>Actinomycetes</taxon>
        <taxon>Micromonosporales</taxon>
        <taxon>Micromonosporaceae</taxon>
        <taxon>Catellatospora</taxon>
    </lineage>
</organism>
<keyword evidence="5" id="KW-1185">Reference proteome</keyword>
<proteinExistence type="predicted"/>
<dbReference type="Pfam" id="PF01234">
    <property type="entry name" value="NNMT_PNMT_TEMT"/>
    <property type="match status" value="1"/>
</dbReference>
<keyword evidence="3" id="KW-0949">S-adenosyl-L-methionine</keyword>
<dbReference type="GO" id="GO:0032259">
    <property type="term" value="P:methylation"/>
    <property type="evidence" value="ECO:0007669"/>
    <property type="project" value="UniProtKB-KW"/>
</dbReference>
<keyword evidence="1" id="KW-0489">Methyltransferase</keyword>
<dbReference type="AlphaFoldDB" id="A0A8J3NXT7"/>
<gene>
    <name evidence="4" type="ORF">Cci01nite_18840</name>
</gene>
<dbReference type="InterPro" id="IPR053384">
    <property type="entry name" value="SAM-dep_methyltransferase"/>
</dbReference>
<dbReference type="Proteomes" id="UP000659904">
    <property type="component" value="Unassembled WGS sequence"/>
</dbReference>
<evidence type="ECO:0000256" key="3">
    <source>
        <dbReference type="ARBA" id="ARBA00022691"/>
    </source>
</evidence>
<evidence type="ECO:0000256" key="1">
    <source>
        <dbReference type="ARBA" id="ARBA00022603"/>
    </source>
</evidence>
<dbReference type="InterPro" id="IPR029063">
    <property type="entry name" value="SAM-dependent_MTases_sf"/>
</dbReference>
<evidence type="ECO:0000256" key="2">
    <source>
        <dbReference type="ARBA" id="ARBA00022679"/>
    </source>
</evidence>
<dbReference type="PROSITE" id="PS51681">
    <property type="entry name" value="SAM_MT_NNMT_PNMT_TEMT"/>
    <property type="match status" value="1"/>
</dbReference>
<dbReference type="GO" id="GO:0005829">
    <property type="term" value="C:cytosol"/>
    <property type="evidence" value="ECO:0007669"/>
    <property type="project" value="TreeGrafter"/>
</dbReference>
<dbReference type="PANTHER" id="PTHR10867">
    <property type="entry name" value="NNMT/PNMT/TEMT FAMILY MEMBER"/>
    <property type="match status" value="1"/>
</dbReference>
<dbReference type="Gene3D" id="3.40.50.150">
    <property type="entry name" value="Vaccinia Virus protein VP39"/>
    <property type="match status" value="1"/>
</dbReference>
<dbReference type="NCBIfam" id="NF041360">
    <property type="entry name" value="GntF_guanitoxin"/>
    <property type="match status" value="1"/>
</dbReference>
<reference evidence="4 5" key="1">
    <citation type="submission" date="2021-01" db="EMBL/GenBank/DDBJ databases">
        <title>Whole genome shotgun sequence of Catellatospora citrea NBRC 14495.</title>
        <authorList>
            <person name="Komaki H."/>
            <person name="Tamura T."/>
        </authorList>
    </citation>
    <scope>NUCLEOTIDE SEQUENCE [LARGE SCALE GENOMIC DNA]</scope>
    <source>
        <strain evidence="4 5">NBRC 14495</strain>
    </source>
</reference>